<reference evidence="2 3" key="1">
    <citation type="submission" date="2024-09" db="EMBL/GenBank/DDBJ databases">
        <authorList>
            <person name="Sun Q."/>
            <person name="Mori K."/>
        </authorList>
    </citation>
    <scope>NUCLEOTIDE SEQUENCE [LARGE SCALE GENOMIC DNA]</scope>
    <source>
        <strain evidence="2 3">JCM 12520</strain>
    </source>
</reference>
<proteinExistence type="predicted"/>
<evidence type="ECO:0000313" key="3">
    <source>
        <dbReference type="Proteomes" id="UP001589619"/>
    </source>
</evidence>
<keyword evidence="1" id="KW-0732">Signal</keyword>
<organism evidence="2 3">
    <name type="scientific">Paenibacillus hodogayensis</name>
    <dbReference type="NCBI Taxonomy" id="279208"/>
    <lineage>
        <taxon>Bacteria</taxon>
        <taxon>Bacillati</taxon>
        <taxon>Bacillota</taxon>
        <taxon>Bacilli</taxon>
        <taxon>Bacillales</taxon>
        <taxon>Paenibacillaceae</taxon>
        <taxon>Paenibacillus</taxon>
    </lineage>
</organism>
<dbReference type="EMBL" id="JBHMAG010000015">
    <property type="protein sequence ID" value="MFB9754448.1"/>
    <property type="molecule type" value="Genomic_DNA"/>
</dbReference>
<feature type="signal peptide" evidence="1">
    <location>
        <begin position="1"/>
        <end position="27"/>
    </location>
</feature>
<evidence type="ECO:0000256" key="1">
    <source>
        <dbReference type="SAM" id="SignalP"/>
    </source>
</evidence>
<keyword evidence="3" id="KW-1185">Reference proteome</keyword>
<comment type="caution">
    <text evidence="2">The sequence shown here is derived from an EMBL/GenBank/DDBJ whole genome shotgun (WGS) entry which is preliminary data.</text>
</comment>
<accession>A0ABV5W2A1</accession>
<evidence type="ECO:0008006" key="4">
    <source>
        <dbReference type="Google" id="ProtNLM"/>
    </source>
</evidence>
<gene>
    <name evidence="2" type="ORF">ACFFNY_22990</name>
</gene>
<protein>
    <recommendedName>
        <fullName evidence="4">Copper amine oxidase-like N-terminal domain-containing protein</fullName>
    </recommendedName>
</protein>
<name>A0ABV5W2A1_9BACL</name>
<dbReference type="Proteomes" id="UP001589619">
    <property type="component" value="Unassembled WGS sequence"/>
</dbReference>
<sequence>MRNKWVGYTIVFSLCMSLLAPDARSQAATASVKVTLPDFQVSLNGHTVDNEYREYPLLVYNGITYFPMTWFDSRLLGLESIWSPAEGLYIKQSPVTSSYVANKSERRNADVYTAEIPSTSVTINGSTIDNTKEEHPLLNFRDVTYFPLTWRFAHDQFGWEYEWDNSAGLTIQSHNPQLLTLDMPADTSVNDVALYKGYYYFAETTGMTYRVYRAPMQQPGENEEIYSYNLSSWYGQPGGLSFQMRDNMLCGSPIILGEPQWGTTSM</sequence>
<dbReference type="RefSeq" id="WP_344916109.1">
    <property type="nucleotide sequence ID" value="NZ_BAAAYO010000018.1"/>
</dbReference>
<feature type="chain" id="PRO_5045061251" description="Copper amine oxidase-like N-terminal domain-containing protein" evidence="1">
    <location>
        <begin position="28"/>
        <end position="266"/>
    </location>
</feature>
<evidence type="ECO:0000313" key="2">
    <source>
        <dbReference type="EMBL" id="MFB9754448.1"/>
    </source>
</evidence>